<evidence type="ECO:0000256" key="1">
    <source>
        <dbReference type="ARBA" id="ARBA00006484"/>
    </source>
</evidence>
<evidence type="ECO:0000259" key="4">
    <source>
        <dbReference type="SMART" id="SM00822"/>
    </source>
</evidence>
<dbReference type="GO" id="GO:0016491">
    <property type="term" value="F:oxidoreductase activity"/>
    <property type="evidence" value="ECO:0007669"/>
    <property type="project" value="UniProtKB-KW"/>
</dbReference>
<dbReference type="PROSITE" id="PS00061">
    <property type="entry name" value="ADH_SHORT"/>
    <property type="match status" value="1"/>
</dbReference>
<dbReference type="PANTHER" id="PTHR44196">
    <property type="entry name" value="DEHYDROGENASE/REDUCTASE SDR FAMILY MEMBER 7B"/>
    <property type="match status" value="1"/>
</dbReference>
<dbReference type="AlphaFoldDB" id="A0A6J4TZA1"/>
<evidence type="ECO:0000256" key="3">
    <source>
        <dbReference type="RuleBase" id="RU000363"/>
    </source>
</evidence>
<dbReference type="EMBL" id="CADCWG010000017">
    <property type="protein sequence ID" value="CAA9535809.1"/>
    <property type="molecule type" value="Genomic_DNA"/>
</dbReference>
<dbReference type="InterPro" id="IPR002347">
    <property type="entry name" value="SDR_fam"/>
</dbReference>
<organism evidence="5">
    <name type="scientific">uncultured Thermomicrobiales bacterium</name>
    <dbReference type="NCBI Taxonomy" id="1645740"/>
    <lineage>
        <taxon>Bacteria</taxon>
        <taxon>Pseudomonadati</taxon>
        <taxon>Thermomicrobiota</taxon>
        <taxon>Thermomicrobia</taxon>
        <taxon>Thermomicrobiales</taxon>
        <taxon>environmental samples</taxon>
    </lineage>
</organism>
<proteinExistence type="inferred from homology"/>
<protein>
    <recommendedName>
        <fullName evidence="4">Ketoreductase domain-containing protein</fullName>
    </recommendedName>
</protein>
<dbReference type="NCBIfam" id="NF005495">
    <property type="entry name" value="PRK07109.1"/>
    <property type="match status" value="1"/>
</dbReference>
<dbReference type="InterPro" id="IPR036291">
    <property type="entry name" value="NAD(P)-bd_dom_sf"/>
</dbReference>
<gene>
    <name evidence="5" type="ORF">AVDCRST_MAG49-206</name>
</gene>
<accession>A0A6J4TZA1</accession>
<dbReference type="InterPro" id="IPR020904">
    <property type="entry name" value="Sc_DH/Rdtase_CS"/>
</dbReference>
<evidence type="ECO:0000256" key="2">
    <source>
        <dbReference type="ARBA" id="ARBA00023002"/>
    </source>
</evidence>
<reference evidence="5" key="1">
    <citation type="submission" date="2020-02" db="EMBL/GenBank/DDBJ databases">
        <authorList>
            <person name="Meier V. D."/>
        </authorList>
    </citation>
    <scope>NUCLEOTIDE SEQUENCE</scope>
    <source>
        <strain evidence="5">AVDCRST_MAG49</strain>
    </source>
</reference>
<dbReference type="GO" id="GO:0016020">
    <property type="term" value="C:membrane"/>
    <property type="evidence" value="ECO:0007669"/>
    <property type="project" value="TreeGrafter"/>
</dbReference>
<name>A0A6J4TZA1_9BACT</name>
<evidence type="ECO:0000313" key="5">
    <source>
        <dbReference type="EMBL" id="CAA9535809.1"/>
    </source>
</evidence>
<dbReference type="SMART" id="SM00822">
    <property type="entry name" value="PKS_KR"/>
    <property type="match status" value="1"/>
</dbReference>
<feature type="domain" description="Ketoreductase" evidence="4">
    <location>
        <begin position="7"/>
        <end position="190"/>
    </location>
</feature>
<dbReference type="Pfam" id="PF00106">
    <property type="entry name" value="adh_short"/>
    <property type="match status" value="1"/>
</dbReference>
<dbReference type="PRINTS" id="PR00081">
    <property type="entry name" value="GDHRDH"/>
</dbReference>
<dbReference type="PRINTS" id="PR00080">
    <property type="entry name" value="SDRFAMILY"/>
</dbReference>
<sequence>MRPVGEQVIVITGGSSGIGRATAIAAGRQGAKVVLAGRGADALEAAGVEVETAGGQALTVPTDVAAADQVAELGRRAVARFGRIDTWVNNAAVTAYGTFADSPPDEFRRVVEVNLVGTANGTRVALDHLRAEGGTIVNVASGLGERAVPLQAAYCASKFGVRGFSESVRVELEHDSVPVRLSVIKPASMDTPLFRHARTRMGVEPRPVPPVYDPELVAEAILYAATHPVRELAVGGASAGLRWFQQLSPRLLDAQLRVAGFRAQQEVDHPKGPEAGDNLEAASAGPGAVRGGYGGRRFSLGSWLGMHPAARRGAATGAAAVAGLILARSRR</sequence>
<dbReference type="PANTHER" id="PTHR44196:SF1">
    <property type="entry name" value="DEHYDROGENASE_REDUCTASE SDR FAMILY MEMBER 7B"/>
    <property type="match status" value="1"/>
</dbReference>
<keyword evidence="2" id="KW-0560">Oxidoreductase</keyword>
<comment type="similarity">
    <text evidence="1 3">Belongs to the short-chain dehydrogenases/reductases (SDR) family.</text>
</comment>
<dbReference type="Gene3D" id="3.40.50.720">
    <property type="entry name" value="NAD(P)-binding Rossmann-like Domain"/>
    <property type="match status" value="1"/>
</dbReference>
<dbReference type="InterPro" id="IPR057326">
    <property type="entry name" value="KR_dom"/>
</dbReference>
<dbReference type="SUPFAM" id="SSF51735">
    <property type="entry name" value="NAD(P)-binding Rossmann-fold domains"/>
    <property type="match status" value="1"/>
</dbReference>